<proteinExistence type="predicted"/>
<evidence type="ECO:0000259" key="1">
    <source>
        <dbReference type="Pfam" id="PF01266"/>
    </source>
</evidence>
<evidence type="ECO:0000313" key="2">
    <source>
        <dbReference type="EMBL" id="SVD58025.1"/>
    </source>
</evidence>
<name>A0A382WI44_9ZZZZ</name>
<organism evidence="2">
    <name type="scientific">marine metagenome</name>
    <dbReference type="NCBI Taxonomy" id="408172"/>
    <lineage>
        <taxon>unclassified sequences</taxon>
        <taxon>metagenomes</taxon>
        <taxon>ecological metagenomes</taxon>
    </lineage>
</organism>
<dbReference type="EMBL" id="UINC01159754">
    <property type="protein sequence ID" value="SVD58025.1"/>
    <property type="molecule type" value="Genomic_DNA"/>
</dbReference>
<dbReference type="InterPro" id="IPR006076">
    <property type="entry name" value="FAD-dep_OxRdtase"/>
</dbReference>
<sequence length="168" mass="18990">MKTSLLAPNYKDSPYWWDRTQRPILADIEIPRKVDVAIVGSGYTGLHAAIQTVRNGRETLVLEAEQAGWGGSSRNGGQVSTSIKPNFTELSRRFGQEHARAILQEGENALEWVGRFVQEEGIDCDYLKVGRFHGAHTHGQYQLLKRHIKLNPENFEQETQLVTPAKQH</sequence>
<accession>A0A382WI44</accession>
<gene>
    <name evidence="2" type="ORF">METZ01_LOCUS410879</name>
</gene>
<dbReference type="InterPro" id="IPR036188">
    <property type="entry name" value="FAD/NAD-bd_sf"/>
</dbReference>
<dbReference type="Gene3D" id="3.30.9.10">
    <property type="entry name" value="D-Amino Acid Oxidase, subunit A, domain 2"/>
    <property type="match status" value="1"/>
</dbReference>
<dbReference type="Pfam" id="PF01266">
    <property type="entry name" value="DAO"/>
    <property type="match status" value="1"/>
</dbReference>
<feature type="domain" description="FAD dependent oxidoreductase" evidence="1">
    <location>
        <begin position="35"/>
        <end position="165"/>
    </location>
</feature>
<reference evidence="2" key="1">
    <citation type="submission" date="2018-05" db="EMBL/GenBank/DDBJ databases">
        <authorList>
            <person name="Lanie J.A."/>
            <person name="Ng W.-L."/>
            <person name="Kazmierczak K.M."/>
            <person name="Andrzejewski T.M."/>
            <person name="Davidsen T.M."/>
            <person name="Wayne K.J."/>
            <person name="Tettelin H."/>
            <person name="Glass J.I."/>
            <person name="Rusch D."/>
            <person name="Podicherti R."/>
            <person name="Tsui H.-C.T."/>
            <person name="Winkler M.E."/>
        </authorList>
    </citation>
    <scope>NUCLEOTIDE SEQUENCE</scope>
</reference>
<feature type="non-terminal residue" evidence="2">
    <location>
        <position position="168"/>
    </location>
</feature>
<dbReference type="AlphaFoldDB" id="A0A382WI44"/>
<dbReference type="SUPFAM" id="SSF51905">
    <property type="entry name" value="FAD/NAD(P)-binding domain"/>
    <property type="match status" value="1"/>
</dbReference>
<protein>
    <recommendedName>
        <fullName evidence="1">FAD dependent oxidoreductase domain-containing protein</fullName>
    </recommendedName>
</protein>
<dbReference type="Gene3D" id="3.50.50.60">
    <property type="entry name" value="FAD/NAD(P)-binding domain"/>
    <property type="match status" value="1"/>
</dbReference>